<sequence length="645" mass="73669">MHSSEKMDRLFGSPETKTLNPEDLRRGGARVMSLEQHIVGIRKDITVLNERVDDSTNKLNVLQTVVTELPDNQNVQSTRVENMHENFEKLETRVDERFVSLQNTTKEGFVLMQTSADEVQTRLRTLEINIPKDLEQTRTCFEDQMCVLETSASTVESGNAESHVHTDTCVIENVDHQLSNIERHIEQHCYLAMPFNGDRDTPSHKEMERGATDIFRKQQQEPALFWWEVEKEDVHTFAQFKDRFLQQEYWSAKIQGNLRAPLNLEKNDTKKRYRRRYHPRRDDSKVDRLSPHPNAFMHPDGKVYLLNVSENNSMRVGDQHMASLTGIFEALPKLIVCTVDKDPEEVRQGLLNLVRRRLYLAAESRKKHCRVNKMNRFHLNDLVLRCTNPTRSTPIKSHVEASSRRKTAGQLSALLIEATRKLNPTVTDIICTALLYDNNTARLTHRSDEALGVRAIVARIASSLLDLGRAGKRDWGKNGKESATAFDQDPSIRLERFRKTTENRNQDGRAAKRTRVLANASPTIYTLFDDPEEAVQCWDMGDPVVTVRVEDDLVDGERRPRTPAPDLRRSASNSRGEGTQAEESLLETLCRVQSSARRSPRPRAAARTDLPAPQSTSPYRSETPAYTAPAPSRTHQHRGITRLSE</sequence>
<feature type="compositionally biased region" description="Low complexity" evidence="1">
    <location>
        <begin position="594"/>
        <end position="607"/>
    </location>
</feature>
<evidence type="ECO:0000313" key="2">
    <source>
        <dbReference type="EMBL" id="KAJ8890011.1"/>
    </source>
</evidence>
<feature type="compositionally biased region" description="Basic residues" evidence="1">
    <location>
        <begin position="634"/>
        <end position="645"/>
    </location>
</feature>
<gene>
    <name evidence="2" type="ORF">PR048_009516</name>
</gene>
<feature type="region of interest" description="Disordered" evidence="1">
    <location>
        <begin position="549"/>
        <end position="645"/>
    </location>
</feature>
<reference evidence="2 3" key="1">
    <citation type="submission" date="2023-02" db="EMBL/GenBank/DDBJ databases">
        <title>LHISI_Scaffold_Assembly.</title>
        <authorList>
            <person name="Stuart O.P."/>
            <person name="Cleave R."/>
            <person name="Magrath M.J.L."/>
            <person name="Mikheyev A.S."/>
        </authorList>
    </citation>
    <scope>NUCLEOTIDE SEQUENCE [LARGE SCALE GENOMIC DNA]</scope>
    <source>
        <strain evidence="2">Daus_M_001</strain>
        <tissue evidence="2">Leg muscle</tissue>
    </source>
</reference>
<name>A0ABQ9I033_9NEOP</name>
<dbReference type="EMBL" id="JARBHB010000003">
    <property type="protein sequence ID" value="KAJ8890011.1"/>
    <property type="molecule type" value="Genomic_DNA"/>
</dbReference>
<dbReference type="Proteomes" id="UP001159363">
    <property type="component" value="Chromosome 3"/>
</dbReference>
<comment type="caution">
    <text evidence="2">The sequence shown here is derived from an EMBL/GenBank/DDBJ whole genome shotgun (WGS) entry which is preliminary data.</text>
</comment>
<protein>
    <submittedName>
        <fullName evidence="2">Uncharacterized protein</fullName>
    </submittedName>
</protein>
<proteinExistence type="predicted"/>
<organism evidence="2 3">
    <name type="scientific">Dryococelus australis</name>
    <dbReference type="NCBI Taxonomy" id="614101"/>
    <lineage>
        <taxon>Eukaryota</taxon>
        <taxon>Metazoa</taxon>
        <taxon>Ecdysozoa</taxon>
        <taxon>Arthropoda</taxon>
        <taxon>Hexapoda</taxon>
        <taxon>Insecta</taxon>
        <taxon>Pterygota</taxon>
        <taxon>Neoptera</taxon>
        <taxon>Polyneoptera</taxon>
        <taxon>Phasmatodea</taxon>
        <taxon>Verophasmatodea</taxon>
        <taxon>Anareolatae</taxon>
        <taxon>Phasmatidae</taxon>
        <taxon>Eurycanthinae</taxon>
        <taxon>Dryococelus</taxon>
    </lineage>
</organism>
<evidence type="ECO:0000256" key="1">
    <source>
        <dbReference type="SAM" id="MobiDB-lite"/>
    </source>
</evidence>
<feature type="region of interest" description="Disordered" evidence="1">
    <location>
        <begin position="1"/>
        <end position="24"/>
    </location>
</feature>
<keyword evidence="3" id="KW-1185">Reference proteome</keyword>
<feature type="compositionally biased region" description="Basic and acidic residues" evidence="1">
    <location>
        <begin position="549"/>
        <end position="560"/>
    </location>
</feature>
<evidence type="ECO:0000313" key="3">
    <source>
        <dbReference type="Proteomes" id="UP001159363"/>
    </source>
</evidence>
<accession>A0ABQ9I033</accession>